<accession>A0AAE3KF44</accession>
<reference evidence="8" key="1">
    <citation type="submission" date="2022-06" db="EMBL/GenBank/DDBJ databases">
        <title>Genomic Encyclopedia of Archaeal and Bacterial Type Strains, Phase II (KMG-II): from individual species to whole genera.</title>
        <authorList>
            <person name="Goeker M."/>
        </authorList>
    </citation>
    <scope>NUCLEOTIDE SEQUENCE</scope>
    <source>
        <strain evidence="8">DSM 43935</strain>
    </source>
</reference>
<dbReference type="GO" id="GO:0019563">
    <property type="term" value="P:glycerol catabolic process"/>
    <property type="evidence" value="ECO:0007669"/>
    <property type="project" value="TreeGrafter"/>
</dbReference>
<dbReference type="Pfam" id="PF02734">
    <property type="entry name" value="Dak2"/>
    <property type="match status" value="1"/>
</dbReference>
<evidence type="ECO:0000259" key="7">
    <source>
        <dbReference type="PROSITE" id="PS51481"/>
    </source>
</evidence>
<dbReference type="SUPFAM" id="SSF82549">
    <property type="entry name" value="DAK1/DegV-like"/>
    <property type="match status" value="1"/>
</dbReference>
<dbReference type="GO" id="GO:0005829">
    <property type="term" value="C:cytosol"/>
    <property type="evidence" value="ECO:0007669"/>
    <property type="project" value="TreeGrafter"/>
</dbReference>
<dbReference type="SUPFAM" id="SSF101473">
    <property type="entry name" value="DhaL-like"/>
    <property type="match status" value="1"/>
</dbReference>
<evidence type="ECO:0000313" key="8">
    <source>
        <dbReference type="EMBL" id="MCP2164525.1"/>
    </source>
</evidence>
<dbReference type="RefSeq" id="WP_253768268.1">
    <property type="nucleotide sequence ID" value="NZ_JAMTCK010000003.1"/>
</dbReference>
<dbReference type="Proteomes" id="UP001206128">
    <property type="component" value="Unassembled WGS sequence"/>
</dbReference>
<dbReference type="Gene3D" id="3.30.1180.20">
    <property type="entry name" value="Dihydroxyacetone kinase, domain 2"/>
    <property type="match status" value="1"/>
</dbReference>
<keyword evidence="2" id="KW-0547">Nucleotide-binding</keyword>
<dbReference type="InterPro" id="IPR036117">
    <property type="entry name" value="DhaL_dom_sf"/>
</dbReference>
<dbReference type="Pfam" id="PF02733">
    <property type="entry name" value="Dak1"/>
    <property type="match status" value="1"/>
</dbReference>
<dbReference type="InterPro" id="IPR004006">
    <property type="entry name" value="DhaK_dom"/>
</dbReference>
<dbReference type="FunFam" id="3.40.50.10440:FF:000001">
    <property type="entry name" value="Dihydroxyacetone kinase, DhaK subunit"/>
    <property type="match status" value="1"/>
</dbReference>
<keyword evidence="3 8" id="KW-0418">Kinase</keyword>
<evidence type="ECO:0000256" key="1">
    <source>
        <dbReference type="ARBA" id="ARBA00022679"/>
    </source>
</evidence>
<dbReference type="EMBL" id="JAMTCK010000003">
    <property type="protein sequence ID" value="MCP2164525.1"/>
    <property type="molecule type" value="Genomic_DNA"/>
</dbReference>
<feature type="region of interest" description="Disordered" evidence="5">
    <location>
        <begin position="327"/>
        <end position="396"/>
    </location>
</feature>
<name>A0AAE3KF44_9PSEU</name>
<dbReference type="GO" id="GO:0005524">
    <property type="term" value="F:ATP binding"/>
    <property type="evidence" value="ECO:0007669"/>
    <property type="project" value="UniProtKB-KW"/>
</dbReference>
<keyword evidence="4" id="KW-0067">ATP-binding</keyword>
<keyword evidence="1" id="KW-0808">Transferase</keyword>
<feature type="domain" description="DhaL" evidence="6">
    <location>
        <begin position="401"/>
        <end position="603"/>
    </location>
</feature>
<evidence type="ECO:0000313" key="9">
    <source>
        <dbReference type="Proteomes" id="UP001206128"/>
    </source>
</evidence>
<feature type="compositionally biased region" description="Low complexity" evidence="5">
    <location>
        <begin position="336"/>
        <end position="354"/>
    </location>
</feature>
<dbReference type="PROSITE" id="PS51480">
    <property type="entry name" value="DHAL"/>
    <property type="match status" value="1"/>
</dbReference>
<organism evidence="8 9">
    <name type="scientific">Goodfellowiella coeruleoviolacea</name>
    <dbReference type="NCBI Taxonomy" id="334858"/>
    <lineage>
        <taxon>Bacteria</taxon>
        <taxon>Bacillati</taxon>
        <taxon>Actinomycetota</taxon>
        <taxon>Actinomycetes</taxon>
        <taxon>Pseudonocardiales</taxon>
        <taxon>Pseudonocardiaceae</taxon>
        <taxon>Goodfellowiella</taxon>
    </lineage>
</organism>
<dbReference type="PANTHER" id="PTHR28629">
    <property type="entry name" value="TRIOKINASE/FMN CYCLASE"/>
    <property type="match status" value="1"/>
</dbReference>
<keyword evidence="9" id="KW-1185">Reference proteome</keyword>
<proteinExistence type="predicted"/>
<feature type="compositionally biased region" description="Low complexity" evidence="5">
    <location>
        <begin position="362"/>
        <end position="385"/>
    </location>
</feature>
<dbReference type="PROSITE" id="PS51481">
    <property type="entry name" value="DHAK"/>
    <property type="match status" value="1"/>
</dbReference>
<dbReference type="Gene3D" id="1.25.40.340">
    <property type="match status" value="1"/>
</dbReference>
<sequence length="621" mass="62379">MTILFNDPAAFSEDMTAGFVSAYQRYVRQVPDAAGVIRAAGPVPGRVGVVIGGGSGHYPAFCGLVGEGMATAAVIGNIFTSPSAEHAYRVARAADAGAGVLFSYGNYSGDVMHFGAAEQRLREEGIAAATVLVTDDVASAPPERAADRRGIAGDFVVFKAAGAAAERGEPLSEVERLARKANDATRTLGVAFAGCTMPGSAEPLFTVDPTKMDIGLGIHGEPGIRTVDRVSAAELATLLVEPLLAERPAGAGSRAAVLLNGLGTTKYEELFVVWSTVARALASAGVEIVEPEVGELVTSLDMAGASLTLHWLDEELTELWVAGADTPGYRKPAPHPTGATGARPSTGTAATTRPPTTPTAPAPTGTVATGTVATGTAATGTGTASTPPPAHPDELVGRGGRVAAAVVERMRAVISAREDELGRLDAVAGDGDHGRGMVRGLTAASLAAAEAHQAGGGAGAVLAAAGKGFDDTAGGASGALWGAMLRTVGQTVAAADHLDTATLHRGLAEALDAVMRLGRAKPGDKTMLDALAPFVTALGEQAQAGVALAEAWAAALPAAERGTAATADLAARRGRSAALAERSLGTPDPGATSLTYCLASVAEVLAETGQRSPAADGGDRE</sequence>
<evidence type="ECO:0000256" key="2">
    <source>
        <dbReference type="ARBA" id="ARBA00022741"/>
    </source>
</evidence>
<evidence type="ECO:0000256" key="5">
    <source>
        <dbReference type="SAM" id="MobiDB-lite"/>
    </source>
</evidence>
<comment type="caution">
    <text evidence="8">The sequence shown here is derived from an EMBL/GenBank/DDBJ whole genome shotgun (WGS) entry which is preliminary data.</text>
</comment>
<evidence type="ECO:0000256" key="3">
    <source>
        <dbReference type="ARBA" id="ARBA00022777"/>
    </source>
</evidence>
<dbReference type="GO" id="GO:0004371">
    <property type="term" value="F:glycerone kinase activity"/>
    <property type="evidence" value="ECO:0007669"/>
    <property type="project" value="InterPro"/>
</dbReference>
<dbReference type="FunFam" id="1.25.40.340:FF:000002">
    <property type="entry name" value="Dihydroxyacetone kinase, L subunit"/>
    <property type="match status" value="1"/>
</dbReference>
<dbReference type="Gene3D" id="3.40.50.10440">
    <property type="entry name" value="Dihydroxyacetone kinase, domain 1"/>
    <property type="match status" value="1"/>
</dbReference>
<dbReference type="AlphaFoldDB" id="A0AAE3KF44"/>
<protein>
    <submittedName>
        <fullName evidence="8">Homodimeric dihydroxyacetone kinase</fullName>
    </submittedName>
</protein>
<dbReference type="NCBIfam" id="NF011049">
    <property type="entry name" value="PRK14479.1"/>
    <property type="match status" value="1"/>
</dbReference>
<dbReference type="SMART" id="SM01120">
    <property type="entry name" value="Dak2"/>
    <property type="match status" value="1"/>
</dbReference>
<dbReference type="InterPro" id="IPR050861">
    <property type="entry name" value="Dihydroxyacetone_Kinase"/>
</dbReference>
<evidence type="ECO:0000259" key="6">
    <source>
        <dbReference type="PROSITE" id="PS51480"/>
    </source>
</evidence>
<dbReference type="InterPro" id="IPR004007">
    <property type="entry name" value="DhaL_dom"/>
</dbReference>
<gene>
    <name evidence="8" type="ORF">LX83_001365</name>
</gene>
<feature type="domain" description="DhaK" evidence="7">
    <location>
        <begin position="7"/>
        <end position="329"/>
    </location>
</feature>
<evidence type="ECO:0000256" key="4">
    <source>
        <dbReference type="ARBA" id="ARBA00022840"/>
    </source>
</evidence>
<dbReference type="PANTHER" id="PTHR28629:SF4">
    <property type="entry name" value="TRIOKINASE_FMN CYCLASE"/>
    <property type="match status" value="1"/>
</dbReference>